<gene>
    <name evidence="2" type="ORF">BN938_1585</name>
</gene>
<dbReference type="AlphaFoldDB" id="A0A060R8C8"/>
<dbReference type="KEGG" id="rbc:BN938_1585"/>
<feature type="transmembrane region" description="Helical" evidence="1">
    <location>
        <begin position="156"/>
        <end position="181"/>
    </location>
</feature>
<protein>
    <recommendedName>
        <fullName evidence="4">DUF4271 domain-containing protein</fullName>
    </recommendedName>
</protein>
<feature type="transmembrane region" description="Helical" evidence="1">
    <location>
        <begin position="246"/>
        <end position="269"/>
    </location>
</feature>
<organism evidence="2 3">
    <name type="scientific">Mucinivorans hirudinis</name>
    <dbReference type="NCBI Taxonomy" id="1433126"/>
    <lineage>
        <taxon>Bacteria</taxon>
        <taxon>Pseudomonadati</taxon>
        <taxon>Bacteroidota</taxon>
        <taxon>Bacteroidia</taxon>
        <taxon>Bacteroidales</taxon>
        <taxon>Rikenellaceae</taxon>
        <taxon>Mucinivorans</taxon>
    </lineage>
</organism>
<dbReference type="OrthoDB" id="1001204at2"/>
<sequence>MIDSLPTNPPVKWFEEGILARQFTLPAVDGVGLSDSAASSAAEIFSDGSYIAIPGVDGELLKASQEKTATQHWGNSLIITAVLFFYIFFVYTFSRHYGHLFAGAISAVKSLHKYEAENRERVKLFVLNNLLIFVFYTFICYNILDYFDLFEPLDALAISGGAVICVATFQLIAEVVIDIFGSRERRSLSLWRLRNIHTTTAVMVAMPVALTLSIDKTSLWLFVGLFVSVWLYRATRFLSLFLRRGFGVFSWILYLCAVEIMPISYLVAISMRYSV</sequence>
<dbReference type="Pfam" id="PF14093">
    <property type="entry name" value="DUF4271"/>
    <property type="match status" value="1"/>
</dbReference>
<evidence type="ECO:0000313" key="2">
    <source>
        <dbReference type="EMBL" id="CDN31672.1"/>
    </source>
</evidence>
<keyword evidence="1" id="KW-0812">Transmembrane</keyword>
<keyword evidence="1" id="KW-0472">Membrane</keyword>
<evidence type="ECO:0008006" key="4">
    <source>
        <dbReference type="Google" id="ProtNLM"/>
    </source>
</evidence>
<keyword evidence="3" id="KW-1185">Reference proteome</keyword>
<proteinExistence type="predicted"/>
<dbReference type="STRING" id="1433126.BN938_1585"/>
<keyword evidence="1" id="KW-1133">Transmembrane helix</keyword>
<dbReference type="InterPro" id="IPR025367">
    <property type="entry name" value="DUF4271"/>
</dbReference>
<accession>A0A060R8C8</accession>
<feature type="transmembrane region" description="Helical" evidence="1">
    <location>
        <begin position="193"/>
        <end position="212"/>
    </location>
</feature>
<feature type="transmembrane region" description="Helical" evidence="1">
    <location>
        <begin position="124"/>
        <end position="144"/>
    </location>
</feature>
<evidence type="ECO:0000256" key="1">
    <source>
        <dbReference type="SAM" id="Phobius"/>
    </source>
</evidence>
<dbReference type="Proteomes" id="UP000027616">
    <property type="component" value="Chromosome I"/>
</dbReference>
<reference evidence="2 3" key="1">
    <citation type="journal article" date="2015" name="Genome Announc.">
        <title>Complete Genome Sequence of the Novel Leech Symbiont Mucinivorans hirudinis M3T.</title>
        <authorList>
            <person name="Nelson M.C."/>
            <person name="Bomar L."/>
            <person name="Graf J."/>
        </authorList>
    </citation>
    <scope>NUCLEOTIDE SEQUENCE [LARGE SCALE GENOMIC DNA]</scope>
    <source>
        <strain evidence="3">M3</strain>
    </source>
</reference>
<dbReference type="EMBL" id="HG934468">
    <property type="protein sequence ID" value="CDN31672.1"/>
    <property type="molecule type" value="Genomic_DNA"/>
</dbReference>
<feature type="transmembrane region" description="Helical" evidence="1">
    <location>
        <begin position="72"/>
        <end position="91"/>
    </location>
</feature>
<evidence type="ECO:0000313" key="3">
    <source>
        <dbReference type="Proteomes" id="UP000027616"/>
    </source>
</evidence>
<dbReference type="HOGENOM" id="CLU_1011277_0_0_10"/>
<name>A0A060R8C8_9BACT</name>
<feature type="transmembrane region" description="Helical" evidence="1">
    <location>
        <begin position="218"/>
        <end position="234"/>
    </location>
</feature>